<dbReference type="RefSeq" id="WP_251464718.1">
    <property type="nucleotide sequence ID" value="NZ_CP097327.1"/>
</dbReference>
<protein>
    <submittedName>
        <fullName evidence="3 4">Fimbrial protein</fullName>
    </submittedName>
</protein>
<name>A0AAX3RXG8_9GAMM</name>
<evidence type="ECO:0000259" key="2">
    <source>
        <dbReference type="Pfam" id="PF00419"/>
    </source>
</evidence>
<dbReference type="InterPro" id="IPR000259">
    <property type="entry name" value="Adhesion_dom_fimbrial"/>
</dbReference>
<dbReference type="PANTHER" id="PTHR33420">
    <property type="entry name" value="FIMBRIAL SUBUNIT ELFA-RELATED"/>
    <property type="match status" value="1"/>
</dbReference>
<dbReference type="InterPro" id="IPR036937">
    <property type="entry name" value="Adhesion_dom_fimbrial_sf"/>
</dbReference>
<dbReference type="Proteomes" id="UP001057142">
    <property type="component" value="Chromosome"/>
</dbReference>
<sequence>MIFNKLIFKTKNMSYRLCQLCSFIFVGYLLNFSGVSQAETVQFDGVLVEDACEVYPGDENIELDFGTVVDKYLYLNTRTHSQPFTIRLMNCDLVLGKEVRVTFTGNENLALPGLLALDRGSQASGIAIGLETENGTPIILNKVHSYIQNLHTGNGNDLNLKAYIQGEPNALLTKKIGRGEFYVTTKFVLEYE</sequence>
<reference evidence="3" key="1">
    <citation type="journal article" date="2022" name="Front. Microbiol.">
        <title>Identification of a novel aminoglycoside O-nucleotidyltransferase AadA33 in Providencia vermicola.</title>
        <authorList>
            <person name="Feng C."/>
            <person name="Gao M."/>
            <person name="Jiang W."/>
            <person name="Shi W."/>
            <person name="Li A."/>
            <person name="Liu S."/>
            <person name="Zhang L."/>
            <person name="Zhang X."/>
            <person name="Li Q."/>
            <person name="Lin H."/>
            <person name="Lu J."/>
            <person name="Li K."/>
            <person name="Zhang H."/>
            <person name="Hu Y."/>
            <person name="Bao Q."/>
            <person name="Lin X."/>
        </authorList>
    </citation>
    <scope>NUCLEOTIDE SEQUENCE</scope>
    <source>
        <strain evidence="3">P13</strain>
    </source>
</reference>
<dbReference type="EMBL" id="CP097327">
    <property type="protein sequence ID" value="USB37397.1"/>
    <property type="molecule type" value="Genomic_DNA"/>
</dbReference>
<evidence type="ECO:0000313" key="5">
    <source>
        <dbReference type="Proteomes" id="UP001057142"/>
    </source>
</evidence>
<dbReference type="Pfam" id="PF00419">
    <property type="entry name" value="Fimbrial"/>
    <property type="match status" value="1"/>
</dbReference>
<gene>
    <name evidence="3" type="ORF">M5J11_02455</name>
    <name evidence="4" type="ORF">PG365_16810</name>
</gene>
<evidence type="ECO:0000256" key="1">
    <source>
        <dbReference type="SAM" id="SignalP"/>
    </source>
</evidence>
<dbReference type="Gene3D" id="2.60.40.1090">
    <property type="entry name" value="Fimbrial-type adhesion domain"/>
    <property type="match status" value="1"/>
</dbReference>
<dbReference type="EMBL" id="CP116222">
    <property type="protein sequence ID" value="WFC06329.1"/>
    <property type="molecule type" value="Genomic_DNA"/>
</dbReference>
<feature type="signal peptide" evidence="1">
    <location>
        <begin position="1"/>
        <end position="38"/>
    </location>
</feature>
<dbReference type="Proteomes" id="UP001222403">
    <property type="component" value="Chromosome"/>
</dbReference>
<feature type="chain" id="PRO_5043690914" evidence="1">
    <location>
        <begin position="39"/>
        <end position="192"/>
    </location>
</feature>
<dbReference type="InterPro" id="IPR050263">
    <property type="entry name" value="Bact_Fimbrial_Adh_Pro"/>
</dbReference>
<keyword evidence="1" id="KW-0732">Signal</keyword>
<dbReference type="GO" id="GO:0009289">
    <property type="term" value="C:pilus"/>
    <property type="evidence" value="ECO:0007669"/>
    <property type="project" value="InterPro"/>
</dbReference>
<organism evidence="4 6">
    <name type="scientific">Providencia vermicola</name>
    <dbReference type="NCBI Taxonomy" id="333965"/>
    <lineage>
        <taxon>Bacteria</taxon>
        <taxon>Pseudomonadati</taxon>
        <taxon>Pseudomonadota</taxon>
        <taxon>Gammaproteobacteria</taxon>
        <taxon>Enterobacterales</taxon>
        <taxon>Morganellaceae</taxon>
        <taxon>Providencia</taxon>
    </lineage>
</organism>
<reference evidence="4" key="2">
    <citation type="submission" date="2023-01" db="EMBL/GenBank/DDBJ databases">
        <title>The prevalence of carbapenem-resistant bacteria in aquaculture in China and the genetic diversity of carbapenem-resistant genes.</title>
        <authorList>
            <person name="Wen R."/>
        </authorList>
    </citation>
    <scope>NUCLEOTIDE SEQUENCE</scope>
    <source>
        <strain evidence="4">PVA41-chromosome</strain>
    </source>
</reference>
<proteinExistence type="predicted"/>
<dbReference type="AlphaFoldDB" id="A0AAX3RXG8"/>
<dbReference type="PANTHER" id="PTHR33420:SF9">
    <property type="entry name" value="MINOR FIMBRIAL SUBUNIT"/>
    <property type="match status" value="1"/>
</dbReference>
<dbReference type="GO" id="GO:0043709">
    <property type="term" value="P:cell adhesion involved in single-species biofilm formation"/>
    <property type="evidence" value="ECO:0007669"/>
    <property type="project" value="TreeGrafter"/>
</dbReference>
<dbReference type="SUPFAM" id="SSF49401">
    <property type="entry name" value="Bacterial adhesins"/>
    <property type="match status" value="1"/>
</dbReference>
<evidence type="ECO:0000313" key="6">
    <source>
        <dbReference type="Proteomes" id="UP001222403"/>
    </source>
</evidence>
<evidence type="ECO:0000313" key="3">
    <source>
        <dbReference type="EMBL" id="USB37397.1"/>
    </source>
</evidence>
<dbReference type="InterPro" id="IPR008966">
    <property type="entry name" value="Adhesion_dom_sf"/>
</dbReference>
<feature type="domain" description="Fimbrial-type adhesion" evidence="2">
    <location>
        <begin position="42"/>
        <end position="191"/>
    </location>
</feature>
<keyword evidence="5" id="KW-1185">Reference proteome</keyword>
<accession>A0AAX3RXG8</accession>
<evidence type="ECO:0000313" key="4">
    <source>
        <dbReference type="EMBL" id="WFC06329.1"/>
    </source>
</evidence>